<dbReference type="EMBL" id="WHNP01000065">
    <property type="protein sequence ID" value="MPW22396.1"/>
    <property type="molecule type" value="Genomic_DNA"/>
</dbReference>
<dbReference type="Proteomes" id="UP000484381">
    <property type="component" value="Unassembled WGS sequence"/>
</dbReference>
<reference evidence="2 3" key="1">
    <citation type="submission" date="2019-10" db="EMBL/GenBank/DDBJ databases">
        <title>Paraburkholderia sp. isolated from nodules of Mimosa pudica from Brazilian Atlantic Forest soils.</title>
        <authorList>
            <person name="Paulitsch F."/>
            <person name="Hungria M."/>
            <person name="Dall'Agnol R."/>
        </authorList>
    </citation>
    <scope>NUCLEOTIDE SEQUENCE [LARGE SCALE GENOMIC DNA]</scope>
    <source>
        <strain evidence="2 3">CNPSo 3157</strain>
    </source>
</reference>
<dbReference type="AlphaFoldDB" id="A0A7X1NJ50"/>
<organism evidence="2 3">
    <name type="scientific">Paraburkholderia franconis</name>
    <dbReference type="NCBI Taxonomy" id="2654983"/>
    <lineage>
        <taxon>Bacteria</taxon>
        <taxon>Pseudomonadati</taxon>
        <taxon>Pseudomonadota</taxon>
        <taxon>Betaproteobacteria</taxon>
        <taxon>Burkholderiales</taxon>
        <taxon>Burkholderiaceae</taxon>
        <taxon>Paraburkholderia</taxon>
    </lineage>
</organism>
<sequence>MKRARQVRPGLPAADAAPRATNRKPPHIKKQVKTHKPVRERVSFVSAEDAFQLFEGNTGGLPFSRGGLKRRMSLRFRY</sequence>
<name>A0A7X1NJ50_9BURK</name>
<comment type="caution">
    <text evidence="2">The sequence shown here is derived from an EMBL/GenBank/DDBJ whole genome shotgun (WGS) entry which is preliminary data.</text>
</comment>
<proteinExistence type="predicted"/>
<accession>A0A7X1NJ50</accession>
<gene>
    <name evidence="2" type="ORF">GCT13_37610</name>
</gene>
<feature type="compositionally biased region" description="Basic residues" evidence="1">
    <location>
        <begin position="21"/>
        <end position="36"/>
    </location>
</feature>
<protein>
    <submittedName>
        <fullName evidence="2">Uncharacterized protein</fullName>
    </submittedName>
</protein>
<evidence type="ECO:0000313" key="2">
    <source>
        <dbReference type="EMBL" id="MPW22396.1"/>
    </source>
</evidence>
<keyword evidence="3" id="KW-1185">Reference proteome</keyword>
<evidence type="ECO:0000256" key="1">
    <source>
        <dbReference type="SAM" id="MobiDB-lite"/>
    </source>
</evidence>
<evidence type="ECO:0000313" key="3">
    <source>
        <dbReference type="Proteomes" id="UP000484381"/>
    </source>
</evidence>
<feature type="region of interest" description="Disordered" evidence="1">
    <location>
        <begin position="1"/>
        <end position="37"/>
    </location>
</feature>